<keyword evidence="2 6" id="KW-0805">Transcription regulation</keyword>
<evidence type="ECO:0000256" key="6">
    <source>
        <dbReference type="RuleBase" id="RU000716"/>
    </source>
</evidence>
<dbReference type="SUPFAM" id="SSF88659">
    <property type="entry name" value="Sigma3 and sigma4 domains of RNA polymerase sigma factors"/>
    <property type="match status" value="1"/>
</dbReference>
<dbReference type="RefSeq" id="WP_136011146.1">
    <property type="nucleotide sequence ID" value="NZ_SRYZ01000052.1"/>
</dbReference>
<evidence type="ECO:0000256" key="2">
    <source>
        <dbReference type="ARBA" id="ARBA00023015"/>
    </source>
</evidence>
<organism evidence="9 10">
    <name type="scientific">Bacteroides muris</name>
    <name type="common">ex Afrizal et al. 2022</name>
    <dbReference type="NCBI Taxonomy" id="2516960"/>
    <lineage>
        <taxon>Bacteria</taxon>
        <taxon>Pseudomonadati</taxon>
        <taxon>Bacteroidota</taxon>
        <taxon>Bacteroidia</taxon>
        <taxon>Bacteroidales</taxon>
        <taxon>Bacteroidaceae</taxon>
        <taxon>Bacteroides</taxon>
    </lineage>
</organism>
<dbReference type="CDD" id="cd06171">
    <property type="entry name" value="Sigma70_r4"/>
    <property type="match status" value="1"/>
</dbReference>
<evidence type="ECO:0000256" key="1">
    <source>
        <dbReference type="ARBA" id="ARBA00010641"/>
    </source>
</evidence>
<evidence type="ECO:0000256" key="5">
    <source>
        <dbReference type="ARBA" id="ARBA00023163"/>
    </source>
</evidence>
<comment type="caution">
    <text evidence="9">The sequence shown here is derived from an EMBL/GenBank/DDBJ whole genome shotgun (WGS) entry which is preliminary data.</text>
</comment>
<dbReference type="InterPro" id="IPR007627">
    <property type="entry name" value="RNA_pol_sigma70_r2"/>
</dbReference>
<protein>
    <recommendedName>
        <fullName evidence="6">RNA polymerase sigma factor</fullName>
    </recommendedName>
</protein>
<evidence type="ECO:0000256" key="4">
    <source>
        <dbReference type="ARBA" id="ARBA00023125"/>
    </source>
</evidence>
<dbReference type="InterPro" id="IPR013325">
    <property type="entry name" value="RNA_pol_sigma_r2"/>
</dbReference>
<dbReference type="Pfam" id="PF04542">
    <property type="entry name" value="Sigma70_r2"/>
    <property type="match status" value="1"/>
</dbReference>
<dbReference type="GO" id="GO:0003677">
    <property type="term" value="F:DNA binding"/>
    <property type="evidence" value="ECO:0007669"/>
    <property type="project" value="UniProtKB-KW"/>
</dbReference>
<evidence type="ECO:0000313" key="10">
    <source>
        <dbReference type="Proteomes" id="UP000310532"/>
    </source>
</evidence>
<dbReference type="InterPro" id="IPR039425">
    <property type="entry name" value="RNA_pol_sigma-70-like"/>
</dbReference>
<evidence type="ECO:0000313" key="9">
    <source>
        <dbReference type="EMBL" id="TGY01060.1"/>
    </source>
</evidence>
<dbReference type="SUPFAM" id="SSF88946">
    <property type="entry name" value="Sigma2 domain of RNA polymerase sigma factors"/>
    <property type="match status" value="1"/>
</dbReference>
<reference evidence="9 10" key="1">
    <citation type="submission" date="2019-04" db="EMBL/GenBank/DDBJ databases">
        <title>Microbes associate with the intestines of laboratory mice.</title>
        <authorList>
            <person name="Navarre W."/>
            <person name="Wong E."/>
            <person name="Huang K."/>
            <person name="Tropini C."/>
            <person name="Ng K."/>
            <person name="Yu B."/>
        </authorList>
    </citation>
    <scope>NUCLEOTIDE SEQUENCE [LARGE SCALE GENOMIC DNA]</scope>
    <source>
        <strain evidence="9 10">NM69_E16B</strain>
    </source>
</reference>
<dbReference type="PANTHER" id="PTHR43133:SF45">
    <property type="entry name" value="RNA POLYMERASE ECF-TYPE SIGMA FACTOR"/>
    <property type="match status" value="1"/>
</dbReference>
<dbReference type="Proteomes" id="UP000310532">
    <property type="component" value="Unassembled WGS sequence"/>
</dbReference>
<keyword evidence="4 6" id="KW-0238">DNA-binding</keyword>
<dbReference type="InterPro" id="IPR013249">
    <property type="entry name" value="RNA_pol_sigma70_r4_t2"/>
</dbReference>
<evidence type="ECO:0000259" key="7">
    <source>
        <dbReference type="Pfam" id="PF04542"/>
    </source>
</evidence>
<proteinExistence type="inferred from homology"/>
<dbReference type="AlphaFoldDB" id="A0A4V3RAI7"/>
<feature type="domain" description="RNA polymerase sigma factor 70 region 4 type 2" evidence="8">
    <location>
        <begin position="122"/>
        <end position="173"/>
    </location>
</feature>
<dbReference type="NCBIfam" id="TIGR02937">
    <property type="entry name" value="sigma70-ECF"/>
    <property type="match status" value="1"/>
</dbReference>
<gene>
    <name evidence="9" type="ORF">E5355_16085</name>
</gene>
<dbReference type="Gene3D" id="1.10.10.10">
    <property type="entry name" value="Winged helix-like DNA-binding domain superfamily/Winged helix DNA-binding domain"/>
    <property type="match status" value="1"/>
</dbReference>
<name>A0A4V3RAI7_9BACE</name>
<dbReference type="InterPro" id="IPR036388">
    <property type="entry name" value="WH-like_DNA-bd_sf"/>
</dbReference>
<evidence type="ECO:0000259" key="8">
    <source>
        <dbReference type="Pfam" id="PF08281"/>
    </source>
</evidence>
<dbReference type="Gene3D" id="1.10.1740.10">
    <property type="match status" value="1"/>
</dbReference>
<feature type="domain" description="RNA polymerase sigma-70 region 2" evidence="7">
    <location>
        <begin position="25"/>
        <end position="89"/>
    </location>
</feature>
<dbReference type="GO" id="GO:0016987">
    <property type="term" value="F:sigma factor activity"/>
    <property type="evidence" value="ECO:0007669"/>
    <property type="project" value="UniProtKB-KW"/>
</dbReference>
<dbReference type="EMBL" id="SRYZ01000052">
    <property type="protein sequence ID" value="TGY01060.1"/>
    <property type="molecule type" value="Genomic_DNA"/>
</dbReference>
<dbReference type="PANTHER" id="PTHR43133">
    <property type="entry name" value="RNA POLYMERASE ECF-TYPE SIGMA FACTO"/>
    <property type="match status" value="1"/>
</dbReference>
<dbReference type="InterPro" id="IPR013324">
    <property type="entry name" value="RNA_pol_sigma_r3/r4-like"/>
</dbReference>
<dbReference type="PROSITE" id="PS01063">
    <property type="entry name" value="SIGMA70_ECF"/>
    <property type="match status" value="1"/>
</dbReference>
<dbReference type="InterPro" id="IPR014284">
    <property type="entry name" value="RNA_pol_sigma-70_dom"/>
</dbReference>
<dbReference type="GO" id="GO:0006352">
    <property type="term" value="P:DNA-templated transcription initiation"/>
    <property type="evidence" value="ECO:0007669"/>
    <property type="project" value="InterPro"/>
</dbReference>
<evidence type="ECO:0000256" key="3">
    <source>
        <dbReference type="ARBA" id="ARBA00023082"/>
    </source>
</evidence>
<dbReference type="Pfam" id="PF08281">
    <property type="entry name" value="Sigma70_r4_2"/>
    <property type="match status" value="1"/>
</dbReference>
<accession>A0A4V3RAI7</accession>
<keyword evidence="10" id="KW-1185">Reference proteome</keyword>
<dbReference type="InterPro" id="IPR000838">
    <property type="entry name" value="RNA_pol_sigma70_ECF_CS"/>
</dbReference>
<sequence>MKDNERHIIQRILRGETALYEHFLNTYGQQVFILVARIVSNQEDAEELTQDVFLKAFQHLSSFKGTSSFSTWIYSIAYNTAISNARKKKIDTFVMDDALLANISDTQVDEALNDEREEQIARLSSAMEQLNSEERALISLFYYEEKPLNEIAIILGLTESNAKVKLHRIRKKIYVLMKQEKV</sequence>
<keyword evidence="3 6" id="KW-0731">Sigma factor</keyword>
<keyword evidence="5 6" id="KW-0804">Transcription</keyword>
<comment type="similarity">
    <text evidence="1 6">Belongs to the sigma-70 factor family. ECF subfamily.</text>
</comment>